<protein>
    <submittedName>
        <fullName evidence="1">Uncharacterized protein</fullName>
    </submittedName>
</protein>
<accession>A0ACC3S4Y5</accession>
<comment type="caution">
    <text evidence="1">The sequence shown here is derived from an EMBL/GenBank/DDBJ whole genome shotgun (WGS) entry which is preliminary data.</text>
</comment>
<evidence type="ECO:0000313" key="1">
    <source>
        <dbReference type="EMBL" id="KAK8196646.1"/>
    </source>
</evidence>
<sequence length="417" mass="46293">MFFTSWKLWEKMTFVLTICAGCLKLWYTTRRTRKYTALQAIQAKSASIKRRLSRKSTAKSTIGDMRETRKRTDKRGNDVPFGIRAIESGIEVEGVWISRSNTPASSRDVSDSSLLAHLPRHHSAVDLSSLEAQTEPATSSTGGSRPTSMSMSQDLTFSTISDPSRPPSPEPTANPMRSRENTDETSPSSSSSTDSSHRSEGSNGDNDMAHHQYTFAHTPQPRANRRTDLELVEHHRLSHVAETGQLLPRIRQPGHSGEWASMARYSLPVTPSTCLSGPDDYFTPPTSAESNPFSTPKEPSVTQLVAEESAAENEQQALHEPQEPNRFSFTLARPQSQILRRVNSGFAILKPGTLDPPPDAPQRQRSRAATIDDAKGERQPRKLQKKRRASQDSTASSYGRSQSRSQSADRRRTSLVH</sequence>
<reference evidence="1" key="1">
    <citation type="submission" date="2024-02" db="EMBL/GenBank/DDBJ databases">
        <title>Metagenome Assembled Genome of Zalaria obscura JY119.</title>
        <authorList>
            <person name="Vighnesh L."/>
            <person name="Jagadeeshwari U."/>
            <person name="Venkata Ramana C."/>
            <person name="Sasikala C."/>
        </authorList>
    </citation>
    <scope>NUCLEOTIDE SEQUENCE</scope>
    <source>
        <strain evidence="1">JY119</strain>
    </source>
</reference>
<gene>
    <name evidence="1" type="ORF">M8818_006813</name>
</gene>
<proteinExistence type="predicted"/>
<dbReference type="Proteomes" id="UP001320706">
    <property type="component" value="Unassembled WGS sequence"/>
</dbReference>
<dbReference type="EMBL" id="JAMKPW020000041">
    <property type="protein sequence ID" value="KAK8196646.1"/>
    <property type="molecule type" value="Genomic_DNA"/>
</dbReference>
<keyword evidence="2" id="KW-1185">Reference proteome</keyword>
<organism evidence="1 2">
    <name type="scientific">Zalaria obscura</name>
    <dbReference type="NCBI Taxonomy" id="2024903"/>
    <lineage>
        <taxon>Eukaryota</taxon>
        <taxon>Fungi</taxon>
        <taxon>Dikarya</taxon>
        <taxon>Ascomycota</taxon>
        <taxon>Pezizomycotina</taxon>
        <taxon>Dothideomycetes</taxon>
        <taxon>Dothideomycetidae</taxon>
        <taxon>Dothideales</taxon>
        <taxon>Zalariaceae</taxon>
        <taxon>Zalaria</taxon>
    </lineage>
</organism>
<name>A0ACC3S4Y5_9PEZI</name>
<evidence type="ECO:0000313" key="2">
    <source>
        <dbReference type="Proteomes" id="UP001320706"/>
    </source>
</evidence>